<dbReference type="Proteomes" id="UP001632038">
    <property type="component" value="Unassembled WGS sequence"/>
</dbReference>
<comment type="caution">
    <text evidence="3">The sequence shown here is derived from an EMBL/GenBank/DDBJ whole genome shotgun (WGS) entry which is preliminary data.</text>
</comment>
<name>A0ABD3CF72_9LAMI</name>
<feature type="chain" id="PRO_5044843932" description="Cathepsin propeptide inhibitor domain-containing protein" evidence="2">
    <location>
        <begin position="23"/>
        <end position="110"/>
    </location>
</feature>
<evidence type="ECO:0000256" key="2">
    <source>
        <dbReference type="SAM" id="SignalP"/>
    </source>
</evidence>
<accession>A0ABD3CF72</accession>
<reference evidence="4" key="1">
    <citation type="journal article" date="2024" name="IScience">
        <title>Strigolactones Initiate the Formation of Haustorium-like Structures in Castilleja.</title>
        <authorList>
            <person name="Buerger M."/>
            <person name="Peterson D."/>
            <person name="Chory J."/>
        </authorList>
    </citation>
    <scope>NUCLEOTIDE SEQUENCE [LARGE SCALE GENOMIC DNA]</scope>
</reference>
<feature type="signal peptide" evidence="2">
    <location>
        <begin position="1"/>
        <end position="22"/>
    </location>
</feature>
<dbReference type="AlphaFoldDB" id="A0ABD3CF72"/>
<evidence type="ECO:0000256" key="1">
    <source>
        <dbReference type="SAM" id="MobiDB-lite"/>
    </source>
</evidence>
<gene>
    <name evidence="3" type="ORF">CASFOL_027245</name>
</gene>
<protein>
    <recommendedName>
        <fullName evidence="5">Cathepsin propeptide inhibitor domain-containing protein</fullName>
    </recommendedName>
</protein>
<sequence length="110" mass="12005">MDRQTGFLLALIFLVVATAVCGQSPAASPAADHASPSALPTGPSPDSLSPGPSAEVDDHLSFDFDEDELSSEDKIFLLFKRWERVYPNSLSSQDKQKRFEAFKANAFFPI</sequence>
<evidence type="ECO:0000313" key="4">
    <source>
        <dbReference type="Proteomes" id="UP001632038"/>
    </source>
</evidence>
<dbReference type="EMBL" id="JAVIJP010000036">
    <property type="protein sequence ID" value="KAL3628199.1"/>
    <property type="molecule type" value="Genomic_DNA"/>
</dbReference>
<proteinExistence type="predicted"/>
<evidence type="ECO:0000313" key="3">
    <source>
        <dbReference type="EMBL" id="KAL3628199.1"/>
    </source>
</evidence>
<feature type="region of interest" description="Disordered" evidence="1">
    <location>
        <begin position="25"/>
        <end position="56"/>
    </location>
</feature>
<organism evidence="3 4">
    <name type="scientific">Castilleja foliolosa</name>
    <dbReference type="NCBI Taxonomy" id="1961234"/>
    <lineage>
        <taxon>Eukaryota</taxon>
        <taxon>Viridiplantae</taxon>
        <taxon>Streptophyta</taxon>
        <taxon>Embryophyta</taxon>
        <taxon>Tracheophyta</taxon>
        <taxon>Spermatophyta</taxon>
        <taxon>Magnoliopsida</taxon>
        <taxon>eudicotyledons</taxon>
        <taxon>Gunneridae</taxon>
        <taxon>Pentapetalae</taxon>
        <taxon>asterids</taxon>
        <taxon>lamiids</taxon>
        <taxon>Lamiales</taxon>
        <taxon>Orobanchaceae</taxon>
        <taxon>Pedicularideae</taxon>
        <taxon>Castillejinae</taxon>
        <taxon>Castilleja</taxon>
    </lineage>
</organism>
<keyword evidence="4" id="KW-1185">Reference proteome</keyword>
<keyword evidence="2" id="KW-0732">Signal</keyword>
<evidence type="ECO:0008006" key="5">
    <source>
        <dbReference type="Google" id="ProtNLM"/>
    </source>
</evidence>
<feature type="compositionally biased region" description="Low complexity" evidence="1">
    <location>
        <begin position="25"/>
        <end position="53"/>
    </location>
</feature>